<dbReference type="PANTHER" id="PTHR30600:SF7">
    <property type="entry name" value="CYTOCHROME C PEROXIDASE-RELATED"/>
    <property type="match status" value="1"/>
</dbReference>
<dbReference type="GO" id="GO:0046872">
    <property type="term" value="F:metal ion binding"/>
    <property type="evidence" value="ECO:0007669"/>
    <property type="project" value="UniProtKB-KW"/>
</dbReference>
<evidence type="ECO:0000256" key="7">
    <source>
        <dbReference type="ARBA" id="ARBA00023004"/>
    </source>
</evidence>
<proteinExistence type="predicted"/>
<dbReference type="InterPro" id="IPR026259">
    <property type="entry name" value="MauG/Cytc_peroxidase"/>
</dbReference>
<comment type="cofactor">
    <cofactor evidence="8">
        <name>heme</name>
        <dbReference type="ChEBI" id="CHEBI:30413"/>
    </cofactor>
    <text evidence="8">Binds 2 heme groups.</text>
</comment>
<dbReference type="InterPro" id="IPR051395">
    <property type="entry name" value="Cytochrome_c_Peroxidase/MauG"/>
</dbReference>
<evidence type="ECO:0000313" key="12">
    <source>
        <dbReference type="EMBL" id="SDH78740.1"/>
    </source>
</evidence>
<keyword evidence="13" id="KW-1185">Reference proteome</keyword>
<dbReference type="PROSITE" id="PS51257">
    <property type="entry name" value="PROKAR_LIPOPROTEIN"/>
    <property type="match status" value="1"/>
</dbReference>
<feature type="binding site" description="covalent" evidence="8">
    <location>
        <position position="228"/>
    </location>
    <ligand>
        <name>heme c</name>
        <dbReference type="ChEBI" id="CHEBI:61717"/>
        <label>2</label>
    </ligand>
</feature>
<feature type="binding site" description="axial binding residue" evidence="9">
    <location>
        <position position="83"/>
    </location>
    <ligand>
        <name>heme c</name>
        <dbReference type="ChEBI" id="CHEBI:61717"/>
        <label>1</label>
    </ligand>
    <ligandPart>
        <name>Fe</name>
        <dbReference type="ChEBI" id="CHEBI:18248"/>
    </ligandPart>
</feature>
<evidence type="ECO:0000256" key="9">
    <source>
        <dbReference type="PIRSR" id="PIRSR000294-2"/>
    </source>
</evidence>
<dbReference type="InterPro" id="IPR009056">
    <property type="entry name" value="Cyt_c-like_dom"/>
</dbReference>
<evidence type="ECO:0000256" key="6">
    <source>
        <dbReference type="ARBA" id="ARBA00023002"/>
    </source>
</evidence>
<dbReference type="GO" id="GO:0009055">
    <property type="term" value="F:electron transfer activity"/>
    <property type="evidence" value="ECO:0007669"/>
    <property type="project" value="InterPro"/>
</dbReference>
<keyword evidence="6" id="KW-0560">Oxidoreductase</keyword>
<evidence type="ECO:0000259" key="11">
    <source>
        <dbReference type="PROSITE" id="PS51007"/>
    </source>
</evidence>
<dbReference type="GO" id="GO:0020037">
    <property type="term" value="F:heme binding"/>
    <property type="evidence" value="ECO:0007669"/>
    <property type="project" value="InterPro"/>
</dbReference>
<dbReference type="RefSeq" id="WP_090409343.1">
    <property type="nucleotide sequence ID" value="NZ_FNDQ01000015.1"/>
</dbReference>
<sequence length="341" mass="38173">MFKKVVLLAVLMSFVACKNEKEKTTDVNSNEKSELLSKASTYFKSLSTVEFEKLDPKKVELGKYLYFDTRLSGEGNISCNSCHDLNTFGVDNKRLSPGDDGSLGARNSPTVLHASLHSMQFWDGRAKDVEEQAGGPILNPVEHNIKNEKELEERIQKIDLYKDLFAQVYKDEKQPISFGNITNAIGAFERTLNPESRFDKFLDGDEKALTAQEQKGLETFMSVGCITCHNGVALGGQMFQKFGVYKNYWELTESEKIDNGLYDLTKEEVQKYLFKVPGLRNVTNTAPYFHDGSVSDLKQAIEIMGIVQNNITLDAQQLDDIAAFLGSLSSDLPDSVKKSPF</sequence>
<dbReference type="Pfam" id="PF03150">
    <property type="entry name" value="CCP_MauG"/>
    <property type="match status" value="1"/>
</dbReference>
<feature type="chain" id="PRO_5017395284" evidence="10">
    <location>
        <begin position="19"/>
        <end position="341"/>
    </location>
</feature>
<keyword evidence="12" id="KW-0575">Peroxidase</keyword>
<feature type="binding site" description="axial binding residue" evidence="9">
    <location>
        <position position="229"/>
    </location>
    <ligand>
        <name>heme c</name>
        <dbReference type="ChEBI" id="CHEBI:61717"/>
        <label>2</label>
    </ligand>
    <ligandPart>
        <name>Fe</name>
        <dbReference type="ChEBI" id="CHEBI:18248"/>
    </ligandPart>
</feature>
<dbReference type="AlphaFoldDB" id="A0A1G8F9G6"/>
<dbReference type="PIRSF" id="PIRSF000294">
    <property type="entry name" value="Cytochrome-c_peroxidase"/>
    <property type="match status" value="1"/>
</dbReference>
<evidence type="ECO:0000256" key="2">
    <source>
        <dbReference type="ARBA" id="ARBA00022617"/>
    </source>
</evidence>
<keyword evidence="3 9" id="KW-0479">Metal-binding</keyword>
<dbReference type="GO" id="GO:0004130">
    <property type="term" value="F:cytochrome-c peroxidase activity"/>
    <property type="evidence" value="ECO:0007669"/>
    <property type="project" value="TreeGrafter"/>
</dbReference>
<keyword evidence="7 9" id="KW-0408">Iron</keyword>
<evidence type="ECO:0000256" key="4">
    <source>
        <dbReference type="ARBA" id="ARBA00022729"/>
    </source>
</evidence>
<feature type="domain" description="Cytochrome c" evidence="11">
    <location>
        <begin position="211"/>
        <end position="329"/>
    </location>
</feature>
<feature type="signal peptide" evidence="10">
    <location>
        <begin position="1"/>
        <end position="18"/>
    </location>
</feature>
<keyword evidence="2 8" id="KW-0349">Heme</keyword>
<dbReference type="Proteomes" id="UP000243588">
    <property type="component" value="Unassembled WGS sequence"/>
</dbReference>
<protein>
    <submittedName>
        <fullName evidence="12">Cytochrome c peroxidase</fullName>
    </submittedName>
</protein>
<dbReference type="EMBL" id="FNDQ01000015">
    <property type="protein sequence ID" value="SDH78740.1"/>
    <property type="molecule type" value="Genomic_DNA"/>
</dbReference>
<gene>
    <name evidence="12" type="ORF">SAMN05421818_11531</name>
</gene>
<comment type="PTM">
    <text evidence="8">Binds 2 heme groups per subunit.</text>
</comment>
<reference evidence="13" key="1">
    <citation type="submission" date="2016-10" db="EMBL/GenBank/DDBJ databases">
        <authorList>
            <person name="Varghese N."/>
            <person name="Submissions S."/>
        </authorList>
    </citation>
    <scope>NUCLEOTIDE SEQUENCE [LARGE SCALE GENOMIC DNA]</scope>
    <source>
        <strain evidence="13">DSM 23313</strain>
    </source>
</reference>
<keyword evidence="5" id="KW-0574">Periplasm</keyword>
<feature type="binding site" description="covalent" evidence="8">
    <location>
        <position position="225"/>
    </location>
    <ligand>
        <name>heme c</name>
        <dbReference type="ChEBI" id="CHEBI:61717"/>
        <label>2</label>
    </ligand>
</feature>
<dbReference type="PANTHER" id="PTHR30600">
    <property type="entry name" value="CYTOCHROME C PEROXIDASE-RELATED"/>
    <property type="match status" value="1"/>
</dbReference>
<dbReference type="InterPro" id="IPR036909">
    <property type="entry name" value="Cyt_c-like_dom_sf"/>
</dbReference>
<feature type="binding site" description="covalent" evidence="8">
    <location>
        <position position="79"/>
    </location>
    <ligand>
        <name>heme c</name>
        <dbReference type="ChEBI" id="CHEBI:61717"/>
        <label>1</label>
    </ligand>
</feature>
<feature type="domain" description="Cytochrome c" evidence="11">
    <location>
        <begin position="57"/>
        <end position="162"/>
    </location>
</feature>
<evidence type="ECO:0000256" key="8">
    <source>
        <dbReference type="PIRSR" id="PIRSR000294-1"/>
    </source>
</evidence>
<evidence type="ECO:0000313" key="13">
    <source>
        <dbReference type="Proteomes" id="UP000243588"/>
    </source>
</evidence>
<evidence type="ECO:0000256" key="10">
    <source>
        <dbReference type="SAM" id="SignalP"/>
    </source>
</evidence>
<comment type="subcellular location">
    <subcellularLocation>
        <location evidence="1">Periplasm</location>
    </subcellularLocation>
</comment>
<evidence type="ECO:0000256" key="5">
    <source>
        <dbReference type="ARBA" id="ARBA00022764"/>
    </source>
</evidence>
<evidence type="ECO:0000256" key="3">
    <source>
        <dbReference type="ARBA" id="ARBA00022723"/>
    </source>
</evidence>
<accession>A0A1G8F9G6</accession>
<name>A0A1G8F9G6_9FLAO</name>
<dbReference type="PROSITE" id="PS51007">
    <property type="entry name" value="CYTC"/>
    <property type="match status" value="2"/>
</dbReference>
<feature type="binding site" description="axial binding residue" evidence="9">
    <location>
        <position position="304"/>
    </location>
    <ligand>
        <name>heme c</name>
        <dbReference type="ChEBI" id="CHEBI:61717"/>
        <label>2</label>
    </ligand>
    <ligandPart>
        <name>Fe</name>
        <dbReference type="ChEBI" id="CHEBI:18248"/>
    </ligandPart>
</feature>
<keyword evidence="4 10" id="KW-0732">Signal</keyword>
<organism evidence="12 13">
    <name type="scientific">Myroides phaeus</name>
    <dbReference type="NCBI Taxonomy" id="702745"/>
    <lineage>
        <taxon>Bacteria</taxon>
        <taxon>Pseudomonadati</taxon>
        <taxon>Bacteroidota</taxon>
        <taxon>Flavobacteriia</taxon>
        <taxon>Flavobacteriales</taxon>
        <taxon>Flavobacteriaceae</taxon>
        <taxon>Myroides</taxon>
    </lineage>
</organism>
<evidence type="ECO:0000256" key="1">
    <source>
        <dbReference type="ARBA" id="ARBA00004418"/>
    </source>
</evidence>
<dbReference type="Gene3D" id="1.10.760.10">
    <property type="entry name" value="Cytochrome c-like domain"/>
    <property type="match status" value="2"/>
</dbReference>
<dbReference type="InterPro" id="IPR004852">
    <property type="entry name" value="Di-haem_cyt_c_peroxidsae"/>
</dbReference>
<dbReference type="GO" id="GO:0042597">
    <property type="term" value="C:periplasmic space"/>
    <property type="evidence" value="ECO:0007669"/>
    <property type="project" value="UniProtKB-SubCell"/>
</dbReference>
<dbReference type="STRING" id="702745.SAMN05421818_11531"/>
<feature type="binding site" description="covalent" evidence="8">
    <location>
        <position position="82"/>
    </location>
    <ligand>
        <name>heme c</name>
        <dbReference type="ChEBI" id="CHEBI:61717"/>
        <label>1</label>
    </ligand>
</feature>
<dbReference type="SUPFAM" id="SSF46626">
    <property type="entry name" value="Cytochrome c"/>
    <property type="match status" value="2"/>
</dbReference>